<sequence length="427" mass="46699">MKIRFRLPARRSGLLGLLTLVCVIGCAQQSDEAPSRFDTLTQRLDALVESGTVPGTITTVIEHNKIVYHHVNGYQDIASKTPMAEDTLFRLYSMSKPITSVAIMMLQEQGKLSVSDPVANYLPAFSNMQVYVSGGLEDMVTEPAKRPITISDLLAHKSGITYHFTGTTPVHQYYRKYGVKRDTPVGALPTDGAPAKNLTQLAERLAGAPLLHHPGETFDYSYSTTLLGKVVEAVSGERLDNWLEKNLFKPLGMTSTSFFVTGDDLNRFVTNYLMTENGLNVIETADNTDYKDPQRLLDGGGALAGTAEDYIKFASMLANKGTYNQHRFLSEASVSALLAPSIAIRDFGNDSPIEFGYGFAIGSEATEAEAYMPDGTFGWAGSGNTIFWVDPETQSLVVFMTQVITPPPFANQVPFRQYLVDATSVAK</sequence>
<dbReference type="Proteomes" id="UP000175691">
    <property type="component" value="Unassembled WGS sequence"/>
</dbReference>
<organism evidence="3 4">
    <name type="scientific">Alteromonas confluentis</name>
    <dbReference type="NCBI Taxonomy" id="1656094"/>
    <lineage>
        <taxon>Bacteria</taxon>
        <taxon>Pseudomonadati</taxon>
        <taxon>Pseudomonadota</taxon>
        <taxon>Gammaproteobacteria</taxon>
        <taxon>Alteromonadales</taxon>
        <taxon>Alteromonadaceae</taxon>
        <taxon>Alteromonas/Salinimonas group</taxon>
        <taxon>Alteromonas</taxon>
    </lineage>
</organism>
<proteinExistence type="predicted"/>
<dbReference type="RefSeq" id="WP_070127353.1">
    <property type="nucleotide sequence ID" value="NZ_MDHN01000041.1"/>
</dbReference>
<comment type="caution">
    <text evidence="3">The sequence shown here is derived from an EMBL/GenBank/DDBJ whole genome shotgun (WGS) entry which is preliminary data.</text>
</comment>
<feature type="chain" id="PRO_5009209402" description="Beta-lactamase-related domain-containing protein" evidence="1">
    <location>
        <begin position="30"/>
        <end position="427"/>
    </location>
</feature>
<dbReference type="Gene3D" id="3.40.710.10">
    <property type="entry name" value="DD-peptidase/beta-lactamase superfamily"/>
    <property type="match status" value="1"/>
</dbReference>
<protein>
    <recommendedName>
        <fullName evidence="2">Beta-lactamase-related domain-containing protein</fullName>
    </recommendedName>
</protein>
<dbReference type="STRING" id="1656094.BFC18_20675"/>
<evidence type="ECO:0000259" key="2">
    <source>
        <dbReference type="Pfam" id="PF00144"/>
    </source>
</evidence>
<accession>A0A1E7Z6J1</accession>
<feature type="signal peptide" evidence="1">
    <location>
        <begin position="1"/>
        <end position="29"/>
    </location>
</feature>
<dbReference type="InterPro" id="IPR001466">
    <property type="entry name" value="Beta-lactam-related"/>
</dbReference>
<evidence type="ECO:0000313" key="3">
    <source>
        <dbReference type="EMBL" id="OFC69146.1"/>
    </source>
</evidence>
<dbReference type="SUPFAM" id="SSF56601">
    <property type="entry name" value="beta-lactamase/transpeptidase-like"/>
    <property type="match status" value="1"/>
</dbReference>
<gene>
    <name evidence="3" type="ORF">BFC18_20675</name>
</gene>
<evidence type="ECO:0000313" key="4">
    <source>
        <dbReference type="Proteomes" id="UP000175691"/>
    </source>
</evidence>
<dbReference type="EMBL" id="MDHN01000041">
    <property type="protein sequence ID" value="OFC69146.1"/>
    <property type="molecule type" value="Genomic_DNA"/>
</dbReference>
<dbReference type="PANTHER" id="PTHR43283:SF3">
    <property type="entry name" value="BETA-LACTAMASE FAMILY PROTEIN (AFU_ORTHOLOGUE AFUA_5G07500)"/>
    <property type="match status" value="1"/>
</dbReference>
<feature type="domain" description="Beta-lactamase-related" evidence="2">
    <location>
        <begin position="41"/>
        <end position="409"/>
    </location>
</feature>
<dbReference type="OrthoDB" id="9814204at2"/>
<dbReference type="InterPro" id="IPR012338">
    <property type="entry name" value="Beta-lactam/transpept-like"/>
</dbReference>
<keyword evidence="1" id="KW-0732">Signal</keyword>
<dbReference type="Pfam" id="PF00144">
    <property type="entry name" value="Beta-lactamase"/>
    <property type="match status" value="1"/>
</dbReference>
<dbReference type="InterPro" id="IPR050789">
    <property type="entry name" value="Diverse_Enzym_Activities"/>
</dbReference>
<reference evidence="3 4" key="1">
    <citation type="submission" date="2016-08" db="EMBL/GenBank/DDBJ databases">
        <authorList>
            <person name="Seilhamer J.J."/>
        </authorList>
    </citation>
    <scope>NUCLEOTIDE SEQUENCE [LARGE SCALE GENOMIC DNA]</scope>
    <source>
        <strain evidence="3 4">KCTC 42603</strain>
    </source>
</reference>
<dbReference type="AlphaFoldDB" id="A0A1E7Z6J1"/>
<evidence type="ECO:0000256" key="1">
    <source>
        <dbReference type="SAM" id="SignalP"/>
    </source>
</evidence>
<keyword evidence="4" id="KW-1185">Reference proteome</keyword>
<name>A0A1E7Z6J1_9ALTE</name>
<dbReference type="PANTHER" id="PTHR43283">
    <property type="entry name" value="BETA-LACTAMASE-RELATED"/>
    <property type="match status" value="1"/>
</dbReference>